<dbReference type="PIRSF" id="PIRSF037207">
    <property type="entry name" value="ATE1_euk"/>
    <property type="match status" value="1"/>
</dbReference>
<proteinExistence type="predicted"/>
<evidence type="ECO:0000256" key="1">
    <source>
        <dbReference type="SAM" id="MobiDB-lite"/>
    </source>
</evidence>
<organism evidence="3 4">
    <name type="scientific">Triparma columacea</name>
    <dbReference type="NCBI Taxonomy" id="722753"/>
    <lineage>
        <taxon>Eukaryota</taxon>
        <taxon>Sar</taxon>
        <taxon>Stramenopiles</taxon>
        <taxon>Ochrophyta</taxon>
        <taxon>Bolidophyceae</taxon>
        <taxon>Parmales</taxon>
        <taxon>Triparmaceae</taxon>
        <taxon>Triparma</taxon>
    </lineage>
</organism>
<sequence>MTTSMIPSQESAKMPEVHRLYCKYQKSVHGDEDPYEGAQDGMLPTELEGDGRVRRFGQDSSDSDSDDSMSDQSSSNSSPKRTKLSRSERQAKLNKGYKSFHRFLCASPFQPVPYLPQSSSFARTVDDRFQVAVPYGTYHLQYRIGGVLVAVSVLDVLPRCLSSVYCFYDPAVSGRPARMELGKYTALYEIEWVRRAREVREELKYYYLGFYIHSCEKMKYKAGYRPSEIRCPVTGEFVDYEEVKEKFDTDPTHRMRLASDSVKVRKPPSASRLNDIVPELSLRISQMGGEEIKLGMLNDYGQGIIKPMLDEMVEKVGEEIATNIIIKF</sequence>
<dbReference type="OrthoDB" id="74183at2759"/>
<evidence type="ECO:0000313" key="4">
    <source>
        <dbReference type="Proteomes" id="UP001165065"/>
    </source>
</evidence>
<dbReference type="PANTHER" id="PTHR21367">
    <property type="entry name" value="ARGININE-TRNA-PROTEIN TRANSFERASE 1"/>
    <property type="match status" value="1"/>
</dbReference>
<evidence type="ECO:0000259" key="2">
    <source>
        <dbReference type="Pfam" id="PF04377"/>
    </source>
</evidence>
<dbReference type="Pfam" id="PF04377">
    <property type="entry name" value="ATE_C"/>
    <property type="match status" value="1"/>
</dbReference>
<dbReference type="InterPro" id="IPR016181">
    <property type="entry name" value="Acyl_CoA_acyltransferase"/>
</dbReference>
<feature type="domain" description="N-end rule aminoacyl transferase C-terminal" evidence="2">
    <location>
        <begin position="96"/>
        <end position="231"/>
    </location>
</feature>
<dbReference type="EMBL" id="BRYA01000432">
    <property type="protein sequence ID" value="GMI48784.1"/>
    <property type="molecule type" value="Genomic_DNA"/>
</dbReference>
<dbReference type="PANTHER" id="PTHR21367:SF1">
    <property type="entry name" value="ARGINYL-TRNA--PROTEIN TRANSFERASE 1"/>
    <property type="match status" value="1"/>
</dbReference>
<dbReference type="GO" id="GO:0004057">
    <property type="term" value="F:arginyl-tRNA--protein transferase activity"/>
    <property type="evidence" value="ECO:0007669"/>
    <property type="project" value="InterPro"/>
</dbReference>
<dbReference type="SUPFAM" id="SSF55729">
    <property type="entry name" value="Acyl-CoA N-acyltransferases (Nat)"/>
    <property type="match status" value="1"/>
</dbReference>
<dbReference type="InterPro" id="IPR017137">
    <property type="entry name" value="Arg-tRNA-P_Trfase_1_euk"/>
</dbReference>
<dbReference type="InterPro" id="IPR030700">
    <property type="entry name" value="N-end_Aminoacyl_Trfase"/>
</dbReference>
<name>A0A9W7GPQ5_9STRA</name>
<dbReference type="GO" id="GO:0005737">
    <property type="term" value="C:cytoplasm"/>
    <property type="evidence" value="ECO:0007669"/>
    <property type="project" value="TreeGrafter"/>
</dbReference>
<reference evidence="4" key="1">
    <citation type="journal article" date="2023" name="Commun. Biol.">
        <title>Genome analysis of Parmales, the sister group of diatoms, reveals the evolutionary specialization of diatoms from phago-mixotrophs to photoautotrophs.</title>
        <authorList>
            <person name="Ban H."/>
            <person name="Sato S."/>
            <person name="Yoshikawa S."/>
            <person name="Yamada K."/>
            <person name="Nakamura Y."/>
            <person name="Ichinomiya M."/>
            <person name="Sato N."/>
            <person name="Blanc-Mathieu R."/>
            <person name="Endo H."/>
            <person name="Kuwata A."/>
            <person name="Ogata H."/>
        </authorList>
    </citation>
    <scope>NUCLEOTIDE SEQUENCE [LARGE SCALE GENOMIC DNA]</scope>
</reference>
<dbReference type="AlphaFoldDB" id="A0A9W7GPQ5"/>
<feature type="region of interest" description="Disordered" evidence="1">
    <location>
        <begin position="29"/>
        <end position="89"/>
    </location>
</feature>
<comment type="caution">
    <text evidence="3">The sequence shown here is derived from an EMBL/GenBank/DDBJ whole genome shotgun (WGS) entry which is preliminary data.</text>
</comment>
<gene>
    <name evidence="3" type="ORF">TrCOL_g13340</name>
</gene>
<protein>
    <recommendedName>
        <fullName evidence="2">N-end rule aminoacyl transferase C-terminal domain-containing protein</fullName>
    </recommendedName>
</protein>
<accession>A0A9W7GPQ5</accession>
<dbReference type="InterPro" id="IPR007472">
    <property type="entry name" value="N-end_Aminoacyl_Trfase_C"/>
</dbReference>
<evidence type="ECO:0000313" key="3">
    <source>
        <dbReference type="EMBL" id="GMI48784.1"/>
    </source>
</evidence>
<keyword evidence="4" id="KW-1185">Reference proteome</keyword>
<dbReference type="Proteomes" id="UP001165065">
    <property type="component" value="Unassembled WGS sequence"/>
</dbReference>